<dbReference type="EMBL" id="WQLA01000003">
    <property type="protein sequence ID" value="MVN91505.1"/>
    <property type="molecule type" value="Genomic_DNA"/>
</dbReference>
<sequence>MIQPLNTFTDRLYAAMERQLTHAQLDHASVLEQIKASILICKKAMSKLKNYIAAYQMTAQEEITFFKHIKPQFYSKYIYYVNMYNYLMQKPTGGESIQEDYIRANLFELKAFFDHNRAFYSYYRSGMIQMDEVYFTRGGFDVFAELEDFEEDEQYSTSHDYKLSKIIANEKFQDFLNLELAKTGNEDIVALNGQKIFPFNHPQWTASQTDAAELLYALQTACAINNGNIEINELVGIWEFIFQMEINEPYHKLLDITKRKKEVFVFLNRLTNSFQNFILEKLE</sequence>
<comment type="caution">
    <text evidence="1">The sequence shown here is derived from an EMBL/GenBank/DDBJ whole genome shotgun (WGS) entry which is preliminary data.</text>
</comment>
<accession>A0A6I4I8D4</accession>
<name>A0A6I4I8D4_9SPHI</name>
<organism evidence="1 2">
    <name type="scientific">Mucilaginibacter aquatilis</name>
    <dbReference type="NCBI Taxonomy" id="1517760"/>
    <lineage>
        <taxon>Bacteria</taxon>
        <taxon>Pseudomonadati</taxon>
        <taxon>Bacteroidota</taxon>
        <taxon>Sphingobacteriia</taxon>
        <taxon>Sphingobacteriales</taxon>
        <taxon>Sphingobacteriaceae</taxon>
        <taxon>Mucilaginibacter</taxon>
    </lineage>
</organism>
<keyword evidence="2" id="KW-1185">Reference proteome</keyword>
<protein>
    <recommendedName>
        <fullName evidence="3">RteC protein</fullName>
    </recommendedName>
</protein>
<dbReference type="Proteomes" id="UP000434850">
    <property type="component" value="Unassembled WGS sequence"/>
</dbReference>
<reference evidence="1 2" key="1">
    <citation type="submission" date="2019-12" db="EMBL/GenBank/DDBJ databases">
        <title>Mucilaginibacter sp. HME9299 genome sequencing and assembly.</title>
        <authorList>
            <person name="Kang H."/>
            <person name="Kim H."/>
            <person name="Joh K."/>
        </authorList>
    </citation>
    <scope>NUCLEOTIDE SEQUENCE [LARGE SCALE GENOMIC DNA]</scope>
    <source>
        <strain evidence="1 2">HME9299</strain>
    </source>
</reference>
<dbReference type="OrthoDB" id="790983at2"/>
<dbReference type="InterPro" id="IPR018534">
    <property type="entry name" value="Tet_reg_excision_RteC"/>
</dbReference>
<proteinExistence type="predicted"/>
<dbReference type="AlphaFoldDB" id="A0A6I4I8D4"/>
<gene>
    <name evidence="1" type="ORF">GO816_10250</name>
</gene>
<evidence type="ECO:0000313" key="2">
    <source>
        <dbReference type="Proteomes" id="UP000434850"/>
    </source>
</evidence>
<evidence type="ECO:0000313" key="1">
    <source>
        <dbReference type="EMBL" id="MVN91505.1"/>
    </source>
</evidence>
<evidence type="ECO:0008006" key="3">
    <source>
        <dbReference type="Google" id="ProtNLM"/>
    </source>
</evidence>
<dbReference type="Pfam" id="PF09357">
    <property type="entry name" value="RteC"/>
    <property type="match status" value="1"/>
</dbReference>